<feature type="compositionally biased region" description="Low complexity" evidence="1">
    <location>
        <begin position="62"/>
        <end position="76"/>
    </location>
</feature>
<comment type="caution">
    <text evidence="3">The sequence shown here is derived from an EMBL/GenBank/DDBJ whole genome shotgun (WGS) entry which is preliminary data.</text>
</comment>
<proteinExistence type="predicted"/>
<feature type="compositionally biased region" description="Polar residues" evidence="1">
    <location>
        <begin position="131"/>
        <end position="140"/>
    </location>
</feature>
<dbReference type="RefSeq" id="WP_161025712.1">
    <property type="nucleotide sequence ID" value="NZ_WWCJ01000007.1"/>
</dbReference>
<evidence type="ECO:0000256" key="2">
    <source>
        <dbReference type="SAM" id="Phobius"/>
    </source>
</evidence>
<dbReference type="AlphaFoldDB" id="A0A6N9HI68"/>
<feature type="region of interest" description="Disordered" evidence="1">
    <location>
        <begin position="60"/>
        <end position="141"/>
    </location>
</feature>
<evidence type="ECO:0000313" key="4">
    <source>
        <dbReference type="Proteomes" id="UP000448575"/>
    </source>
</evidence>
<dbReference type="EMBL" id="WWCJ01000007">
    <property type="protein sequence ID" value="MYN02712.1"/>
    <property type="molecule type" value="Genomic_DNA"/>
</dbReference>
<sequence length="361" mass="38968">MTIVLPPRHRRRILAVGAATVALHFLTISWVGGRIGASEQRREPAQGIINAELRQAPPPAAVPAAVAETAPAAAPKAKPRKPRPAPPVAEPVPVPAEPAPPEPLPAAAPPAEPMAASQAGAGPAPADVESAVQQEGPTSTRRWKVELPPSARLELEVRRKDPDGTNWSGSGSISWQQDGMRYQVQQEVGISLLVARFNLMEVGSEGVIDDYGLAPAKFTQKLRNRSATATHFNQQEQKITFSASDHTVPLLSGAQDRASILFQLAGIGRADANQYGQDIDILVGEDRKAQIYRFQLVGEAEVETKMGKLVTWHIVRPPRPGSYNAKLEIWIAPSLDWYPVQIRNTEANGGITTQIVTRITK</sequence>
<keyword evidence="2" id="KW-0812">Transmembrane</keyword>
<dbReference type="InterPro" id="IPR021457">
    <property type="entry name" value="DUF3108"/>
</dbReference>
<keyword evidence="2" id="KW-0472">Membrane</keyword>
<evidence type="ECO:0000313" key="3">
    <source>
        <dbReference type="EMBL" id="MYN02712.1"/>
    </source>
</evidence>
<feature type="compositionally biased region" description="Pro residues" evidence="1">
    <location>
        <begin position="84"/>
        <end position="112"/>
    </location>
</feature>
<feature type="compositionally biased region" description="Low complexity" evidence="1">
    <location>
        <begin position="113"/>
        <end position="126"/>
    </location>
</feature>
<name>A0A6N9HI68_9BURK</name>
<evidence type="ECO:0000256" key="1">
    <source>
        <dbReference type="SAM" id="MobiDB-lite"/>
    </source>
</evidence>
<keyword evidence="4" id="KW-1185">Reference proteome</keyword>
<accession>A0A6N9HI68</accession>
<keyword evidence="2" id="KW-1133">Transmembrane helix</keyword>
<reference evidence="3 4" key="1">
    <citation type="submission" date="2019-12" db="EMBL/GenBank/DDBJ databases">
        <title>Novel species isolated from a subtropical stream in China.</title>
        <authorList>
            <person name="Lu H."/>
        </authorList>
    </citation>
    <scope>NUCLEOTIDE SEQUENCE [LARGE SCALE GENOMIC DNA]</scope>
    <source>
        <strain evidence="3 4">DS3</strain>
    </source>
</reference>
<dbReference type="Proteomes" id="UP000448575">
    <property type="component" value="Unassembled WGS sequence"/>
</dbReference>
<dbReference type="Pfam" id="PF11306">
    <property type="entry name" value="DUF3108"/>
    <property type="match status" value="1"/>
</dbReference>
<feature type="transmembrane region" description="Helical" evidence="2">
    <location>
        <begin position="12"/>
        <end position="32"/>
    </location>
</feature>
<organism evidence="3 4">
    <name type="scientific">Pseudoduganella guangdongensis</name>
    <dbReference type="NCBI Taxonomy" id="2692179"/>
    <lineage>
        <taxon>Bacteria</taxon>
        <taxon>Pseudomonadati</taxon>
        <taxon>Pseudomonadota</taxon>
        <taxon>Betaproteobacteria</taxon>
        <taxon>Burkholderiales</taxon>
        <taxon>Oxalobacteraceae</taxon>
        <taxon>Telluria group</taxon>
        <taxon>Pseudoduganella</taxon>
    </lineage>
</organism>
<gene>
    <name evidence="3" type="ORF">GTP41_11445</name>
</gene>
<protein>
    <submittedName>
        <fullName evidence="3">DUF3108 domain-containing protein</fullName>
    </submittedName>
</protein>